<keyword evidence="11" id="KW-1185">Reference proteome</keyword>
<dbReference type="InterPro" id="IPR015943">
    <property type="entry name" value="WD40/YVTN_repeat-like_dom_sf"/>
</dbReference>
<comment type="subunit">
    <text evidence="7">Isoform 1 interacts (through WDR repeats) with NVL; the interaction is independent of RNA or pre-60S ribosome particles. Isoform 2 does not interact with NVL. Interacts with MTREX; the interaction dissociation in a late stage of rRNA synthesis is required for appropriate maturation of pre-60S particles and depends on the ATPase activity of NVL.</text>
</comment>
<comment type="subcellular location">
    <subcellularLocation>
        <location evidence="1">Nucleus</location>
        <location evidence="1">Nucleolus</location>
    </subcellularLocation>
</comment>
<evidence type="ECO:0000313" key="11">
    <source>
        <dbReference type="Proteomes" id="UP001356427"/>
    </source>
</evidence>
<organism evidence="10 11">
    <name type="scientific">Coregonus suidteri</name>
    <dbReference type="NCBI Taxonomy" id="861788"/>
    <lineage>
        <taxon>Eukaryota</taxon>
        <taxon>Metazoa</taxon>
        <taxon>Chordata</taxon>
        <taxon>Craniata</taxon>
        <taxon>Vertebrata</taxon>
        <taxon>Euteleostomi</taxon>
        <taxon>Actinopterygii</taxon>
        <taxon>Neopterygii</taxon>
        <taxon>Teleostei</taxon>
        <taxon>Protacanthopterygii</taxon>
        <taxon>Salmoniformes</taxon>
        <taxon>Salmonidae</taxon>
        <taxon>Coregoninae</taxon>
        <taxon>Coregonus</taxon>
    </lineage>
</organism>
<dbReference type="InterPro" id="IPR001680">
    <property type="entry name" value="WD40_rpt"/>
</dbReference>
<dbReference type="GO" id="GO:0030687">
    <property type="term" value="C:preribosome, large subunit precursor"/>
    <property type="evidence" value="ECO:0007669"/>
    <property type="project" value="TreeGrafter"/>
</dbReference>
<dbReference type="FunFam" id="2.130.10.10:FF:000214">
    <property type="entry name" value="WD repeat-containing protein 74"/>
    <property type="match status" value="1"/>
</dbReference>
<dbReference type="GO" id="GO:0042273">
    <property type="term" value="P:ribosomal large subunit biogenesis"/>
    <property type="evidence" value="ECO:0007669"/>
    <property type="project" value="InterPro"/>
</dbReference>
<evidence type="ECO:0000256" key="3">
    <source>
        <dbReference type="ARBA" id="ARBA00022553"/>
    </source>
</evidence>
<dbReference type="Pfam" id="PF00400">
    <property type="entry name" value="WD40"/>
    <property type="match status" value="2"/>
</dbReference>
<dbReference type="Gene3D" id="2.130.10.10">
    <property type="entry name" value="YVTN repeat-like/Quinoprotein amine dehydrogenase"/>
    <property type="match status" value="2"/>
</dbReference>
<dbReference type="InterPro" id="IPR037379">
    <property type="entry name" value="WDR74/Nsa1"/>
</dbReference>
<evidence type="ECO:0000256" key="2">
    <source>
        <dbReference type="ARBA" id="ARBA00022481"/>
    </source>
</evidence>
<reference evidence="10 11" key="1">
    <citation type="submission" date="2021-04" db="EMBL/GenBank/DDBJ databases">
        <authorList>
            <person name="De Guttry C."/>
            <person name="Zahm M."/>
            <person name="Klopp C."/>
            <person name="Cabau C."/>
            <person name="Louis A."/>
            <person name="Berthelot C."/>
            <person name="Parey E."/>
            <person name="Roest Crollius H."/>
            <person name="Montfort J."/>
            <person name="Robinson-Rechavi M."/>
            <person name="Bucao C."/>
            <person name="Bouchez O."/>
            <person name="Gislard M."/>
            <person name="Lluch J."/>
            <person name="Milhes M."/>
            <person name="Lampietro C."/>
            <person name="Lopez Roques C."/>
            <person name="Donnadieu C."/>
            <person name="Braasch I."/>
            <person name="Desvignes T."/>
            <person name="Postlethwait J."/>
            <person name="Bobe J."/>
            <person name="Wedekind C."/>
            <person name="Guiguen Y."/>
        </authorList>
    </citation>
    <scope>NUCLEOTIDE SEQUENCE [LARGE SCALE GENOMIC DNA]</scope>
    <source>
        <strain evidence="10">Cs_M1</strain>
        <tissue evidence="10">Blood</tissue>
    </source>
</reference>
<keyword evidence="2" id="KW-0488">Methylation</keyword>
<feature type="region of interest" description="Disordered" evidence="9">
    <location>
        <begin position="372"/>
        <end position="400"/>
    </location>
</feature>
<dbReference type="Proteomes" id="UP001356427">
    <property type="component" value="Unassembled WGS sequence"/>
</dbReference>
<keyword evidence="6" id="KW-0539">Nucleus</keyword>
<evidence type="ECO:0000256" key="6">
    <source>
        <dbReference type="ARBA" id="ARBA00023242"/>
    </source>
</evidence>
<evidence type="ECO:0000256" key="9">
    <source>
        <dbReference type="SAM" id="MobiDB-lite"/>
    </source>
</evidence>
<accession>A0AAN8L2G1</accession>
<protein>
    <recommendedName>
        <fullName evidence="8">WD repeat-containing protein 74</fullName>
    </recommendedName>
</protein>
<evidence type="ECO:0000256" key="4">
    <source>
        <dbReference type="ARBA" id="ARBA00022574"/>
    </source>
</evidence>
<dbReference type="PANTHER" id="PTHR16038:SF4">
    <property type="entry name" value="WD REPEAT-CONTAINING PROTEIN 74"/>
    <property type="match status" value="1"/>
</dbReference>
<evidence type="ECO:0000256" key="8">
    <source>
        <dbReference type="ARBA" id="ARBA00070569"/>
    </source>
</evidence>
<dbReference type="GO" id="GO:0005730">
    <property type="term" value="C:nucleolus"/>
    <property type="evidence" value="ECO:0007669"/>
    <property type="project" value="UniProtKB-SubCell"/>
</dbReference>
<evidence type="ECO:0000256" key="7">
    <source>
        <dbReference type="ARBA" id="ARBA00065913"/>
    </source>
</evidence>
<dbReference type="GO" id="GO:0016070">
    <property type="term" value="P:RNA metabolic process"/>
    <property type="evidence" value="ECO:0007669"/>
    <property type="project" value="UniProtKB-ARBA"/>
</dbReference>
<dbReference type="PANTHER" id="PTHR16038">
    <property type="entry name" value="NOP SEVEN ASSOCIATED PROTEIN 1"/>
    <property type="match status" value="1"/>
</dbReference>
<evidence type="ECO:0000256" key="1">
    <source>
        <dbReference type="ARBA" id="ARBA00004604"/>
    </source>
</evidence>
<dbReference type="SUPFAM" id="SSF50978">
    <property type="entry name" value="WD40 repeat-like"/>
    <property type="match status" value="1"/>
</dbReference>
<sequence length="400" mass="44106">MADKSQVCSVWVGSETGILKGVSLSKKQAFNFCEMNCLSRDQEVCVLGWGDQHETEVLVGSVNGTVKTFSTEKGIFTETRQCGESTQGRFTGLAVTDSALITCVETGLLRVWKEGSTDTVEINAGTNVCRMRQNPSQRNQVATGGKENGLKVWDLERPETPIFTSKNVRNDWLDLRVPEWVRDMAFIPDSDKIVTCTGHHQVRVYDPASPQRRPVLEAQFGEYPLTALSLPSNQDSVVVGNTHGELAILDLRKGLVRGCLKGLAGGVRGLQCHPSLPLVASCGLDRFLRVHSLEDRSLQHKVYLKSRLNCVLLSSRDLELSSSAVTGDVEEVKEEGELDEVWDTMEMIKDKAKKRATEEAVVTAVEKTTKKRKVQPLPNLWPPPVKAIGPDSAAFEDISK</sequence>
<dbReference type="SMART" id="SM00320">
    <property type="entry name" value="WD40"/>
    <property type="match status" value="4"/>
</dbReference>
<comment type="caution">
    <text evidence="10">The sequence shown here is derived from an EMBL/GenBank/DDBJ whole genome shotgun (WGS) entry which is preliminary data.</text>
</comment>
<keyword evidence="4" id="KW-0853">WD repeat</keyword>
<evidence type="ECO:0000313" key="10">
    <source>
        <dbReference type="EMBL" id="KAK6305484.1"/>
    </source>
</evidence>
<evidence type="ECO:0000256" key="5">
    <source>
        <dbReference type="ARBA" id="ARBA00022737"/>
    </source>
</evidence>
<proteinExistence type="predicted"/>
<dbReference type="CDD" id="cd22857">
    <property type="entry name" value="WDR74"/>
    <property type="match status" value="1"/>
</dbReference>
<keyword evidence="5" id="KW-0677">Repeat</keyword>
<dbReference type="AlphaFoldDB" id="A0AAN8L2G1"/>
<gene>
    <name evidence="10" type="ORF">J4Q44_G00242640</name>
</gene>
<dbReference type="EMBL" id="JAGTTL010000022">
    <property type="protein sequence ID" value="KAK6305484.1"/>
    <property type="molecule type" value="Genomic_DNA"/>
</dbReference>
<name>A0AAN8L2G1_9TELE</name>
<keyword evidence="3" id="KW-0597">Phosphoprotein</keyword>
<dbReference type="InterPro" id="IPR036322">
    <property type="entry name" value="WD40_repeat_dom_sf"/>
</dbReference>
<dbReference type="FunFam" id="2.130.10.10:FF:000287">
    <property type="entry name" value="WD repeat-containing protein 74"/>
    <property type="match status" value="1"/>
</dbReference>